<feature type="compositionally biased region" description="Basic and acidic residues" evidence="1">
    <location>
        <begin position="66"/>
        <end position="75"/>
    </location>
</feature>
<comment type="caution">
    <text evidence="2">The sequence shown here is derived from an EMBL/GenBank/DDBJ whole genome shotgun (WGS) entry which is preliminary data.</text>
</comment>
<dbReference type="EMBL" id="CAJZBQ010000044">
    <property type="protein sequence ID" value="CAG9327556.1"/>
    <property type="molecule type" value="Genomic_DNA"/>
</dbReference>
<dbReference type="AlphaFoldDB" id="A0AAU9JPM4"/>
<name>A0AAU9JPM4_9CILI</name>
<evidence type="ECO:0000313" key="2">
    <source>
        <dbReference type="EMBL" id="CAG9327556.1"/>
    </source>
</evidence>
<keyword evidence="3" id="KW-1185">Reference proteome</keyword>
<feature type="region of interest" description="Disordered" evidence="1">
    <location>
        <begin position="1"/>
        <end position="22"/>
    </location>
</feature>
<evidence type="ECO:0000256" key="1">
    <source>
        <dbReference type="SAM" id="MobiDB-lite"/>
    </source>
</evidence>
<gene>
    <name evidence="2" type="ORF">BSTOLATCC_MIC44189</name>
</gene>
<dbReference type="Proteomes" id="UP001162131">
    <property type="component" value="Unassembled WGS sequence"/>
</dbReference>
<sequence length="103" mass="11787">MGSSNYKIAKEETEQDIAQSSTLGTELDLSPVHIDNYDLKGSSQEEMFKFIVSNYALMNRRIKDTKMSIRKEQKRASKTKTVPPQSPEKHKRKAMPRLTAVEN</sequence>
<accession>A0AAU9JPM4</accession>
<feature type="region of interest" description="Disordered" evidence="1">
    <location>
        <begin position="66"/>
        <end position="103"/>
    </location>
</feature>
<protein>
    <submittedName>
        <fullName evidence="2">Uncharacterized protein</fullName>
    </submittedName>
</protein>
<organism evidence="2 3">
    <name type="scientific">Blepharisma stoltei</name>
    <dbReference type="NCBI Taxonomy" id="1481888"/>
    <lineage>
        <taxon>Eukaryota</taxon>
        <taxon>Sar</taxon>
        <taxon>Alveolata</taxon>
        <taxon>Ciliophora</taxon>
        <taxon>Postciliodesmatophora</taxon>
        <taxon>Heterotrichea</taxon>
        <taxon>Heterotrichida</taxon>
        <taxon>Blepharismidae</taxon>
        <taxon>Blepharisma</taxon>
    </lineage>
</organism>
<evidence type="ECO:0000313" key="3">
    <source>
        <dbReference type="Proteomes" id="UP001162131"/>
    </source>
</evidence>
<proteinExistence type="predicted"/>
<reference evidence="2" key="1">
    <citation type="submission" date="2021-09" db="EMBL/GenBank/DDBJ databases">
        <authorList>
            <consortium name="AG Swart"/>
            <person name="Singh M."/>
            <person name="Singh A."/>
            <person name="Seah K."/>
            <person name="Emmerich C."/>
        </authorList>
    </citation>
    <scope>NUCLEOTIDE SEQUENCE</scope>
    <source>
        <strain evidence="2">ATCC30299</strain>
    </source>
</reference>